<dbReference type="Gene3D" id="3.30.450.20">
    <property type="entry name" value="PAS domain"/>
    <property type="match status" value="4"/>
</dbReference>
<evidence type="ECO:0000256" key="4">
    <source>
        <dbReference type="ARBA" id="ARBA00022679"/>
    </source>
</evidence>
<evidence type="ECO:0000256" key="7">
    <source>
        <dbReference type="SAM" id="Coils"/>
    </source>
</evidence>
<dbReference type="HOGENOM" id="CLU_000445_114_58_2"/>
<accession>U1NBV4</accession>
<dbReference type="Pfam" id="PF00512">
    <property type="entry name" value="HisKA"/>
    <property type="match status" value="1"/>
</dbReference>
<dbReference type="Pfam" id="PF08448">
    <property type="entry name" value="PAS_4"/>
    <property type="match status" value="2"/>
</dbReference>
<feature type="domain" description="PAS" evidence="11">
    <location>
        <begin position="143"/>
        <end position="216"/>
    </location>
</feature>
<feature type="domain" description="Response regulatory" evidence="10">
    <location>
        <begin position="12"/>
        <end position="128"/>
    </location>
</feature>
<dbReference type="SMART" id="SM00448">
    <property type="entry name" value="REC"/>
    <property type="match status" value="1"/>
</dbReference>
<dbReference type="InterPro" id="IPR000595">
    <property type="entry name" value="cNMP-bd_dom"/>
</dbReference>
<evidence type="ECO:0000259" key="11">
    <source>
        <dbReference type="PROSITE" id="PS50112"/>
    </source>
</evidence>
<dbReference type="CDD" id="cd00082">
    <property type="entry name" value="HisKA"/>
    <property type="match status" value="1"/>
</dbReference>
<evidence type="ECO:0000256" key="6">
    <source>
        <dbReference type="PROSITE-ProRule" id="PRU00169"/>
    </source>
</evidence>
<dbReference type="NCBIfam" id="TIGR00229">
    <property type="entry name" value="sensory_box"/>
    <property type="match status" value="3"/>
</dbReference>
<dbReference type="STRING" id="1238425.J07HQW2_00592"/>
<feature type="domain" description="Histidine kinase" evidence="9">
    <location>
        <begin position="649"/>
        <end position="847"/>
    </location>
</feature>
<proteinExistence type="predicted"/>
<dbReference type="Gene3D" id="3.30.565.10">
    <property type="entry name" value="Histidine kinase-like ATPase, C-terminal domain"/>
    <property type="match status" value="1"/>
</dbReference>
<dbReference type="CDD" id="cd00156">
    <property type="entry name" value="REC"/>
    <property type="match status" value="1"/>
</dbReference>
<dbReference type="CDD" id="cd00130">
    <property type="entry name" value="PAS"/>
    <property type="match status" value="2"/>
</dbReference>
<dbReference type="InterPro" id="IPR036890">
    <property type="entry name" value="HATPase_C_sf"/>
</dbReference>
<dbReference type="PROSITE" id="PS50109">
    <property type="entry name" value="HIS_KIN"/>
    <property type="match status" value="1"/>
</dbReference>
<evidence type="ECO:0000259" key="12">
    <source>
        <dbReference type="PROSITE" id="PS50113"/>
    </source>
</evidence>
<feature type="domain" description="PAC" evidence="12">
    <location>
        <begin position="344"/>
        <end position="395"/>
    </location>
</feature>
<dbReference type="EMBL" id="KE356561">
    <property type="protein sequence ID" value="ERG94158.1"/>
    <property type="molecule type" value="Genomic_DNA"/>
</dbReference>
<dbReference type="SUPFAM" id="SSF55874">
    <property type="entry name" value="ATPase domain of HSP90 chaperone/DNA topoisomerase II/histidine kinase"/>
    <property type="match status" value="1"/>
</dbReference>
<dbReference type="SMART" id="SM00086">
    <property type="entry name" value="PAC"/>
    <property type="match status" value="3"/>
</dbReference>
<dbReference type="InterPro" id="IPR001789">
    <property type="entry name" value="Sig_transdc_resp-reg_receiver"/>
</dbReference>
<dbReference type="InterPro" id="IPR013767">
    <property type="entry name" value="PAS_fold"/>
</dbReference>
<dbReference type="Pfam" id="PF00989">
    <property type="entry name" value="PAS"/>
    <property type="match status" value="1"/>
</dbReference>
<evidence type="ECO:0000313" key="13">
    <source>
        <dbReference type="EMBL" id="ERG94158.1"/>
    </source>
</evidence>
<dbReference type="InterPro" id="IPR000700">
    <property type="entry name" value="PAS-assoc_C"/>
</dbReference>
<dbReference type="InterPro" id="IPR001610">
    <property type="entry name" value="PAC"/>
</dbReference>
<dbReference type="AlphaFoldDB" id="U1NBV4"/>
<dbReference type="SUPFAM" id="SSF52172">
    <property type="entry name" value="CheY-like"/>
    <property type="match status" value="1"/>
</dbReference>
<dbReference type="GO" id="GO:0000155">
    <property type="term" value="F:phosphorelay sensor kinase activity"/>
    <property type="evidence" value="ECO:0007669"/>
    <property type="project" value="InterPro"/>
</dbReference>
<evidence type="ECO:0000313" key="14">
    <source>
        <dbReference type="Proteomes" id="UP000030710"/>
    </source>
</evidence>
<keyword evidence="7" id="KW-0175">Coiled coil</keyword>
<dbReference type="Pfam" id="PF08447">
    <property type="entry name" value="PAS_3"/>
    <property type="match status" value="1"/>
</dbReference>
<dbReference type="SUPFAM" id="SSF55785">
    <property type="entry name" value="PYP-like sensor domain (PAS domain)"/>
    <property type="match status" value="4"/>
</dbReference>
<dbReference type="SMART" id="SM00387">
    <property type="entry name" value="HATPase_c"/>
    <property type="match status" value="1"/>
</dbReference>
<keyword evidence="5 13" id="KW-0418">Kinase</keyword>
<organism evidence="13 14">
    <name type="scientific">Haloquadratum walsbyi J07HQW2</name>
    <dbReference type="NCBI Taxonomy" id="1238425"/>
    <lineage>
        <taxon>Archaea</taxon>
        <taxon>Methanobacteriati</taxon>
        <taxon>Methanobacteriota</taxon>
        <taxon>Stenosarchaea group</taxon>
        <taxon>Halobacteria</taxon>
        <taxon>Halobacteriales</taxon>
        <taxon>Haloferacaceae</taxon>
        <taxon>Haloquadratum</taxon>
    </lineage>
</organism>
<dbReference type="PANTHER" id="PTHR43304:SF1">
    <property type="entry name" value="PAC DOMAIN-CONTAINING PROTEIN"/>
    <property type="match status" value="1"/>
</dbReference>
<dbReference type="InterPro" id="IPR000014">
    <property type="entry name" value="PAS"/>
</dbReference>
<dbReference type="PROSITE" id="PS50113">
    <property type="entry name" value="PAC"/>
    <property type="match status" value="1"/>
</dbReference>
<dbReference type="PRINTS" id="PR00344">
    <property type="entry name" value="BCTRLSENSOR"/>
</dbReference>
<dbReference type="eggNOG" id="arCOG02333">
    <property type="taxonomic scope" value="Archaea"/>
</dbReference>
<evidence type="ECO:0000259" key="10">
    <source>
        <dbReference type="PROSITE" id="PS50110"/>
    </source>
</evidence>
<dbReference type="EC" id="2.7.13.3" evidence="2"/>
<dbReference type="InterPro" id="IPR035965">
    <property type="entry name" value="PAS-like_dom_sf"/>
</dbReference>
<dbReference type="InterPro" id="IPR013656">
    <property type="entry name" value="PAS_4"/>
</dbReference>
<dbReference type="SUPFAM" id="SSF47384">
    <property type="entry name" value="Homodimeric domain of signal transducing histidine kinase"/>
    <property type="match status" value="1"/>
</dbReference>
<dbReference type="Pfam" id="PF00072">
    <property type="entry name" value="Response_reg"/>
    <property type="match status" value="1"/>
</dbReference>
<name>U1NBV4_9EURY</name>
<evidence type="ECO:0000259" key="9">
    <source>
        <dbReference type="PROSITE" id="PS50109"/>
    </source>
</evidence>
<keyword evidence="4" id="KW-0808">Transferase</keyword>
<dbReference type="SMART" id="SM00388">
    <property type="entry name" value="HisKA"/>
    <property type="match status" value="1"/>
</dbReference>
<dbReference type="InterPro" id="IPR004358">
    <property type="entry name" value="Sig_transdc_His_kin-like_C"/>
</dbReference>
<evidence type="ECO:0000259" key="8">
    <source>
        <dbReference type="PROSITE" id="PS50042"/>
    </source>
</evidence>
<dbReference type="PROSITE" id="PS50042">
    <property type="entry name" value="CNMP_BINDING_3"/>
    <property type="match status" value="1"/>
</dbReference>
<comment type="catalytic activity">
    <reaction evidence="1">
        <text>ATP + protein L-histidine = ADP + protein N-phospho-L-histidine.</text>
        <dbReference type="EC" id="2.7.13.3"/>
    </reaction>
</comment>
<feature type="domain" description="Cyclic nucleotide-binding" evidence="8">
    <location>
        <begin position="748"/>
        <end position="817"/>
    </location>
</feature>
<evidence type="ECO:0000256" key="5">
    <source>
        <dbReference type="ARBA" id="ARBA00022777"/>
    </source>
</evidence>
<evidence type="ECO:0000256" key="2">
    <source>
        <dbReference type="ARBA" id="ARBA00012438"/>
    </source>
</evidence>
<dbReference type="InterPro" id="IPR003661">
    <property type="entry name" value="HisK_dim/P_dom"/>
</dbReference>
<dbReference type="eggNOG" id="arCOG02331">
    <property type="taxonomic scope" value="Archaea"/>
</dbReference>
<dbReference type="InterPro" id="IPR013655">
    <property type="entry name" value="PAS_fold_3"/>
</dbReference>
<dbReference type="Pfam" id="PF02518">
    <property type="entry name" value="HATPase_c"/>
    <property type="match status" value="1"/>
</dbReference>
<dbReference type="PROSITE" id="PS50110">
    <property type="entry name" value="RESPONSE_REGULATORY"/>
    <property type="match status" value="1"/>
</dbReference>
<dbReference type="InterPro" id="IPR011006">
    <property type="entry name" value="CheY-like_superfamily"/>
</dbReference>
<dbReference type="Gene3D" id="1.10.287.130">
    <property type="match status" value="1"/>
</dbReference>
<gene>
    <name evidence="13" type="ORF">J07HQW2_00592</name>
</gene>
<dbReference type="InterPro" id="IPR052162">
    <property type="entry name" value="Sensor_kinase/Photoreceptor"/>
</dbReference>
<keyword evidence="3 6" id="KW-0597">Phosphoprotein</keyword>
<feature type="coiled-coil region" evidence="7">
    <location>
        <begin position="501"/>
        <end position="528"/>
    </location>
</feature>
<protein>
    <recommendedName>
        <fullName evidence="2">histidine kinase</fullName>
        <ecNumber evidence="2">2.7.13.3</ecNumber>
    </recommendedName>
</protein>
<dbReference type="RefSeq" id="WP_021053651.1">
    <property type="nucleotide sequence ID" value="NZ_KE356561.1"/>
</dbReference>
<feature type="modified residue" description="4-aspartylphosphate" evidence="6">
    <location>
        <position position="63"/>
    </location>
</feature>
<dbReference type="PANTHER" id="PTHR43304">
    <property type="entry name" value="PHYTOCHROME-LIKE PROTEIN CPH1"/>
    <property type="match status" value="1"/>
</dbReference>
<reference evidence="13 14" key="1">
    <citation type="journal article" date="2013" name="PLoS ONE">
        <title>Assembly-driven community genomics of a hypersaline microbial ecosystem.</title>
        <authorList>
            <person name="Podell S."/>
            <person name="Ugalde J.A."/>
            <person name="Narasingarao P."/>
            <person name="Banfield J.F."/>
            <person name="Heidelberg K.B."/>
            <person name="Allen E.E."/>
        </authorList>
    </citation>
    <scope>NUCLEOTIDE SEQUENCE [LARGE SCALE GENOMIC DNA]</scope>
    <source>
        <strain evidence="14">J07HQW2</strain>
    </source>
</reference>
<sequence length="852" mass="96944">MTTREKRKDTIRVLHVDDQLDFAEMTTTFLERENDRFDTEIVASASDGLACLADSTFDCIISDYDMPQIDGIDFLETVRDKYPEMPFILYTGKGSETVASEAISAGVTEYLQKSSGPEQYELLAHRITNAVDQSQAEQRVQREQQRFQTLFNRLSQPTVEVQYESDEPIVTHVNSAFEDVFGYEANTLVGDSLDAHIVPDDRVDEAEAINQYVQSGGRLKSRKVVRETVNGLREFLIQNAVYNNGSGGFAIYTDITDRSERKETLKRNQDLLRHTEQLADVGGWEADVETGEARWTQGTYAIHDIDPDRDFELSLETGIEFCHPDDQVKIEQAVNNCRTHGESFEIKLRLITAEDEQKWVRATGEAVSDGDEIIKIRGAIRDITQQHERRQQLEQIETFFQHTQDHLFLINVGEEFTIERLNQAWEDTPGISVEGSCGQTVQDVLGERQANKVRQKYEKCIEQQETLEYEEQIRFGDESAHWETRITPVVIDGDVEYIAGVSRDTTELQNKKQELIQLEQQYQTLVENFPDGAVYLIDENFEYVRFRGDALEEIGFSPADFEGHVPHEVFPDDIADELCQRYEQAFEGTATTIEQAYRGERYRIRITPVRFNDEDITHVMAVAQNITEYFKDKQRLQRQNNRLDEFASVVSHDLRNPLSVAEGNVELLREECECNNSRINNIDSALTRMEELIKDLLKLARSNEQTGDTELVSLAELSQDCWQNVETTGATIHIDITATRSVRADPNRLAQLLENLMRNAIEHADQAQHRGGDVTVTIGELEDGFYIEDDGSGVPADERNNVFEAGYTTTSQGTGFGLSIVKQVVEAHGWEISLKEGSEGGARFEVTRVELN</sequence>
<dbReference type="InterPro" id="IPR005467">
    <property type="entry name" value="His_kinase_dom"/>
</dbReference>
<evidence type="ECO:0000256" key="3">
    <source>
        <dbReference type="ARBA" id="ARBA00022553"/>
    </source>
</evidence>
<dbReference type="SMART" id="SM00091">
    <property type="entry name" value="PAS"/>
    <property type="match status" value="3"/>
</dbReference>
<dbReference type="GO" id="GO:0006355">
    <property type="term" value="P:regulation of DNA-templated transcription"/>
    <property type="evidence" value="ECO:0007669"/>
    <property type="project" value="InterPro"/>
</dbReference>
<dbReference type="PROSITE" id="PS50112">
    <property type="entry name" value="PAS"/>
    <property type="match status" value="1"/>
</dbReference>
<dbReference type="InterPro" id="IPR036097">
    <property type="entry name" value="HisK_dim/P_sf"/>
</dbReference>
<dbReference type="Proteomes" id="UP000030710">
    <property type="component" value="Unassembled WGS sequence"/>
</dbReference>
<evidence type="ECO:0000256" key="1">
    <source>
        <dbReference type="ARBA" id="ARBA00000085"/>
    </source>
</evidence>
<dbReference type="Gene3D" id="3.40.50.2300">
    <property type="match status" value="1"/>
</dbReference>
<dbReference type="InterPro" id="IPR003594">
    <property type="entry name" value="HATPase_dom"/>
</dbReference>